<evidence type="ECO:0000313" key="3">
    <source>
        <dbReference type="Proteomes" id="UP001281614"/>
    </source>
</evidence>
<organism evidence="2 3">
    <name type="scientific">Colletotrichum kahawae</name>
    <name type="common">Coffee berry disease fungus</name>
    <dbReference type="NCBI Taxonomy" id="34407"/>
    <lineage>
        <taxon>Eukaryota</taxon>
        <taxon>Fungi</taxon>
        <taxon>Dikarya</taxon>
        <taxon>Ascomycota</taxon>
        <taxon>Pezizomycotina</taxon>
        <taxon>Sordariomycetes</taxon>
        <taxon>Hypocreomycetidae</taxon>
        <taxon>Glomerellales</taxon>
        <taxon>Glomerellaceae</taxon>
        <taxon>Colletotrichum</taxon>
        <taxon>Colletotrichum gloeosporioides species complex</taxon>
    </lineage>
</organism>
<sequence length="89" mass="9671">MNVVTFMPPVDLTSKPASLDHFWKDTQYTIRARLSALIINTPIADHDSAASVTITGLQGLDDGWPARGEDRHNSGNSKTFGAFQQGLTV</sequence>
<keyword evidence="3" id="KW-1185">Reference proteome</keyword>
<reference evidence="2" key="1">
    <citation type="submission" date="2023-02" db="EMBL/GenBank/DDBJ databases">
        <title>Colletotrichum kahawae CIFC_Que2 genome sequencing and assembly.</title>
        <authorList>
            <person name="Baroncelli R."/>
        </authorList>
    </citation>
    <scope>NUCLEOTIDE SEQUENCE</scope>
    <source>
        <strain evidence="2">CIFC_Que2</strain>
    </source>
</reference>
<name>A0AAD9Y3J5_COLKA</name>
<comment type="caution">
    <text evidence="2">The sequence shown here is derived from an EMBL/GenBank/DDBJ whole genome shotgun (WGS) entry which is preliminary data.</text>
</comment>
<dbReference type="EMBL" id="VYYT01000411">
    <property type="protein sequence ID" value="KAK2736956.1"/>
    <property type="molecule type" value="Genomic_DNA"/>
</dbReference>
<dbReference type="Proteomes" id="UP001281614">
    <property type="component" value="Unassembled WGS sequence"/>
</dbReference>
<protein>
    <submittedName>
        <fullName evidence="2">Uncharacterized protein</fullName>
    </submittedName>
</protein>
<gene>
    <name evidence="2" type="ORF">CKAH01_07643</name>
</gene>
<evidence type="ECO:0000256" key="1">
    <source>
        <dbReference type="SAM" id="MobiDB-lite"/>
    </source>
</evidence>
<feature type="region of interest" description="Disordered" evidence="1">
    <location>
        <begin position="63"/>
        <end position="89"/>
    </location>
</feature>
<proteinExistence type="predicted"/>
<evidence type="ECO:0000313" key="2">
    <source>
        <dbReference type="EMBL" id="KAK2736956.1"/>
    </source>
</evidence>
<accession>A0AAD9Y3J5</accession>
<dbReference type="AlphaFoldDB" id="A0AAD9Y3J5"/>